<dbReference type="Proteomes" id="UP000225190">
    <property type="component" value="Segment"/>
</dbReference>
<reference evidence="2 3" key="1">
    <citation type="submission" date="2015-11" db="EMBL/GenBank/DDBJ databases">
        <title>Bacteriophages of Xanthomonas arboricola pv. juglandis: Characterization of two phages.</title>
        <authorList>
            <person name="Domotor D."/>
            <person name="Frank T."/>
            <person name="Rakhely G."/>
            <person name="Doffkay Z."/>
            <person name="Schneider G."/>
            <person name="Kovacs T."/>
        </authorList>
    </citation>
    <scope>NUCLEOTIDE SEQUENCE [LARGE SCALE GENOMIC DNA]</scope>
</reference>
<feature type="region of interest" description="Disordered" evidence="1">
    <location>
        <begin position="1"/>
        <end position="23"/>
    </location>
</feature>
<dbReference type="EMBL" id="KU197014">
    <property type="protein sequence ID" value="AMW36128.1"/>
    <property type="molecule type" value="Genomic_DNA"/>
</dbReference>
<evidence type="ECO:0000313" key="3">
    <source>
        <dbReference type="Proteomes" id="UP000225190"/>
    </source>
</evidence>
<keyword evidence="3" id="KW-1185">Reference proteome</keyword>
<protein>
    <submittedName>
        <fullName evidence="2">Putative head fiber protein</fullName>
    </submittedName>
</protein>
<proteinExistence type="predicted"/>
<name>A0A1I9L2E1_9CAUD</name>
<organism evidence="2 3">
    <name type="scientific">Xanthomonas phage XAJ2</name>
    <dbReference type="NCBI Taxonomy" id="1775249"/>
    <lineage>
        <taxon>Viruses</taxon>
        <taxon>Duplodnaviria</taxon>
        <taxon>Heunggongvirae</taxon>
        <taxon>Uroviricota</taxon>
        <taxon>Caudoviricetes</taxon>
        <taxon>Caudoviricetes incertae sedis</taxon>
        <taxon>Xajduovirus</taxon>
        <taxon>Xajduovirus XAJ2</taxon>
    </lineage>
</organism>
<dbReference type="Gene3D" id="6.10.140.1630">
    <property type="match status" value="1"/>
</dbReference>
<evidence type="ECO:0000256" key="1">
    <source>
        <dbReference type="SAM" id="MobiDB-lite"/>
    </source>
</evidence>
<accession>A0A1I9L2E1</accession>
<evidence type="ECO:0000313" key="2">
    <source>
        <dbReference type="EMBL" id="AMW36128.1"/>
    </source>
</evidence>
<sequence>MSKGLPRSLKNAKAKTSTSKAGPVLQMPYQAPAAAADVAALKTQFDALLAKLVASGQMAAS</sequence>